<evidence type="ECO:0000313" key="2">
    <source>
        <dbReference type="Proteomes" id="UP000199207"/>
    </source>
</evidence>
<name>A0A1I1JIC8_9ACTN</name>
<sequence>MSEGGGHRFEERYAERDLGEVAGDFRQRSGPDGRSVVLEGTCPGCLGRSVTRIPRGAPGAGTKGLLGRFGRRREAREAEAEPDLLETEVLFCECGYAHPEQPAEVAFRGCGAQWRVRPDDDGGTP</sequence>
<evidence type="ECO:0000313" key="1">
    <source>
        <dbReference type="EMBL" id="SFC47722.1"/>
    </source>
</evidence>
<dbReference type="Proteomes" id="UP000199207">
    <property type="component" value="Unassembled WGS sequence"/>
</dbReference>
<gene>
    <name evidence="1" type="ORF">SAMN05421773_103414</name>
</gene>
<dbReference type="OrthoDB" id="3481194at2"/>
<keyword evidence="2" id="KW-1185">Reference proteome</keyword>
<dbReference type="EMBL" id="FOLM01000003">
    <property type="protein sequence ID" value="SFC47722.1"/>
    <property type="molecule type" value="Genomic_DNA"/>
</dbReference>
<dbReference type="RefSeq" id="WP_093838202.1">
    <property type="nucleotide sequence ID" value="NZ_FOLM01000003.1"/>
</dbReference>
<dbReference type="STRING" id="910347.SAMN05421773_103414"/>
<reference evidence="1 2" key="1">
    <citation type="submission" date="2016-10" db="EMBL/GenBank/DDBJ databases">
        <authorList>
            <person name="de Groot N.N."/>
        </authorList>
    </citation>
    <scope>NUCLEOTIDE SEQUENCE [LARGE SCALE GENOMIC DNA]</scope>
    <source>
        <strain evidence="1 2">CGMCC 4.5739</strain>
    </source>
</reference>
<proteinExistence type="predicted"/>
<organism evidence="1 2">
    <name type="scientific">Streptomyces aidingensis</name>
    <dbReference type="NCBI Taxonomy" id="910347"/>
    <lineage>
        <taxon>Bacteria</taxon>
        <taxon>Bacillati</taxon>
        <taxon>Actinomycetota</taxon>
        <taxon>Actinomycetes</taxon>
        <taxon>Kitasatosporales</taxon>
        <taxon>Streptomycetaceae</taxon>
        <taxon>Streptomyces</taxon>
    </lineage>
</organism>
<dbReference type="AlphaFoldDB" id="A0A1I1JIC8"/>
<accession>A0A1I1JIC8</accession>
<protein>
    <submittedName>
        <fullName evidence="1">Uncharacterized protein</fullName>
    </submittedName>
</protein>